<reference evidence="2" key="1">
    <citation type="submission" date="2016-10" db="EMBL/GenBank/DDBJ databases">
        <authorList>
            <person name="Varghese N."/>
            <person name="Submissions S."/>
        </authorList>
    </citation>
    <scope>NUCLEOTIDE SEQUENCE [LARGE SCALE GENOMIC DNA]</scope>
    <source>
        <strain evidence="2">DSM 4002</strain>
    </source>
</reference>
<name>A0A1I4TEA4_9FLAO</name>
<dbReference type="STRING" id="29536.FLB_13070"/>
<evidence type="ECO:0000313" key="1">
    <source>
        <dbReference type="EMBL" id="SFM75012.1"/>
    </source>
</evidence>
<protein>
    <submittedName>
        <fullName evidence="1">Uncharacterized protein</fullName>
    </submittedName>
</protein>
<organism evidence="1 2">
    <name type="scientific">Flavobacterium succinicans</name>
    <dbReference type="NCBI Taxonomy" id="29536"/>
    <lineage>
        <taxon>Bacteria</taxon>
        <taxon>Pseudomonadati</taxon>
        <taxon>Bacteroidota</taxon>
        <taxon>Flavobacteriia</taxon>
        <taxon>Flavobacteriales</taxon>
        <taxon>Flavobacteriaceae</taxon>
        <taxon>Flavobacterium</taxon>
    </lineage>
</organism>
<evidence type="ECO:0000313" key="2">
    <source>
        <dbReference type="Proteomes" id="UP000182961"/>
    </source>
</evidence>
<keyword evidence="2" id="KW-1185">Reference proteome</keyword>
<accession>A0A1I4TEA4</accession>
<gene>
    <name evidence="1" type="ORF">SAMN05444143_10287</name>
</gene>
<dbReference type="Proteomes" id="UP000182961">
    <property type="component" value="Unassembled WGS sequence"/>
</dbReference>
<proteinExistence type="predicted"/>
<dbReference type="EMBL" id="FOUT01000002">
    <property type="protein sequence ID" value="SFM75012.1"/>
    <property type="molecule type" value="Genomic_DNA"/>
</dbReference>
<sequence length="128" mass="14725">MQLKKIGVYLLTLTLLFPFFGNIVIYTQFKANQEQIIKTICVQRKLVNNTCNGRCELQKSLKKFDENEKKMENILKEKADFVYLIHSTPTSFVSNTLITSTTKLNVFHTSGKTISKINSTFRPPSFLL</sequence>
<dbReference type="AlphaFoldDB" id="A0A1I4TEA4"/>